<dbReference type="Proteomes" id="UP000289486">
    <property type="component" value="Segment"/>
</dbReference>
<protein>
    <submittedName>
        <fullName evidence="1">Uncharacterized protein</fullName>
    </submittedName>
</protein>
<dbReference type="EMBL" id="MK388689">
    <property type="protein sequence ID" value="QAX92267.1"/>
    <property type="molecule type" value="Genomic_DNA"/>
</dbReference>
<accession>A0A411AVY8</accession>
<reference evidence="1 2" key="1">
    <citation type="submission" date="2019-01" db="EMBL/GenBank/DDBJ databases">
        <title>Complete genome sequence of Pantoea phage vB_PagM_LIET2.</title>
        <authorList>
            <person name="Truncaite L."/>
            <person name="Simoliuniene M."/>
            <person name="Kazlauskas D."/>
            <person name="Meskys R."/>
            <person name="Simoliunas E."/>
        </authorList>
    </citation>
    <scope>NUCLEOTIDE SEQUENCE [LARGE SCALE GENOMIC DNA]</scope>
</reference>
<name>A0A411AVY8_9CAUD</name>
<keyword evidence="2" id="KW-1185">Reference proteome</keyword>
<proteinExistence type="predicted"/>
<evidence type="ECO:0000313" key="2">
    <source>
        <dbReference type="Proteomes" id="UP000289486"/>
    </source>
</evidence>
<gene>
    <name evidence="1" type="ORF">LIET2_gp015</name>
</gene>
<evidence type="ECO:0000313" key="1">
    <source>
        <dbReference type="EMBL" id="QAX92267.1"/>
    </source>
</evidence>
<sequence>MTYVLLLTLIGSPTSQGSGSSSQSAPVFYAHETCEMAKEGWLAQFKDQRQVKAYAICAPRSVSDYGSITLDKKQ</sequence>
<organism evidence="1 2">
    <name type="scientific">Pantoea phage vB_PagM_LIET2</name>
    <dbReference type="NCBI Taxonomy" id="2508071"/>
    <lineage>
        <taxon>Viruses</taxon>
        <taxon>Duplodnaviria</taxon>
        <taxon>Heunggongvirae</taxon>
        <taxon>Uroviricota</taxon>
        <taxon>Caudoviricetes</taxon>
        <taxon>Lietduovirus</taxon>
        <taxon>Lietduovirus LIET2</taxon>
    </lineage>
</organism>